<accession>A0ABQ5GJD4</accession>
<dbReference type="PANTHER" id="PTHR47592">
    <property type="entry name" value="PBF68 PROTEIN"/>
    <property type="match status" value="1"/>
</dbReference>
<dbReference type="InterPro" id="IPR057670">
    <property type="entry name" value="SH3_retrovirus"/>
</dbReference>
<evidence type="ECO:0000313" key="3">
    <source>
        <dbReference type="EMBL" id="GJT75007.1"/>
    </source>
</evidence>
<keyword evidence="4" id="KW-1185">Reference proteome</keyword>
<feature type="region of interest" description="Disordered" evidence="1">
    <location>
        <begin position="1"/>
        <end position="45"/>
    </location>
</feature>
<evidence type="ECO:0000313" key="4">
    <source>
        <dbReference type="Proteomes" id="UP001151760"/>
    </source>
</evidence>
<dbReference type="Gene3D" id="3.30.420.10">
    <property type="entry name" value="Ribonuclease H-like superfamily/Ribonuclease H"/>
    <property type="match status" value="1"/>
</dbReference>
<protein>
    <submittedName>
        <fullName evidence="3">Zinc finger, CCHC-type containing protein</fullName>
    </submittedName>
</protein>
<gene>
    <name evidence="3" type="ORF">Tco_1041732</name>
</gene>
<dbReference type="Pfam" id="PF07727">
    <property type="entry name" value="RVT_2"/>
    <property type="match status" value="1"/>
</dbReference>
<name>A0ABQ5GJD4_9ASTR</name>
<reference evidence="3" key="1">
    <citation type="journal article" date="2022" name="Int. J. Mol. Sci.">
        <title>Draft Genome of Tanacetum Coccineum: Genomic Comparison of Closely Related Tanacetum-Family Plants.</title>
        <authorList>
            <person name="Yamashiro T."/>
            <person name="Shiraishi A."/>
            <person name="Nakayama K."/>
            <person name="Satake H."/>
        </authorList>
    </citation>
    <scope>NUCLEOTIDE SEQUENCE</scope>
</reference>
<sequence>MGPLVIEGCRKRGNNEAKANAPPKVLRRDHDAFRPAKSTREGKSLASMGLHAGSILSTPAAHDPYTATKSVWICQISQENSQKRTRERMSDQEAKEIKAEEIMPQPSTDPNLKRGLNFTSRWGNDPAAAAMKHTALNFSKLDKFEQVDFRRWQKKIHFLLSSMSVMYVLTTPIPEDGENATMDQIGCHGKSELWDSLNAKYIAEDASSKKFLVCNFTSYKMTDSRPVMEQYNKLLGVLREVKNILKHKKEKLTLDELDNHLRIKESLWAQDSDKPKGNNVVGPRFKTEVELQEGSLIKRFRTDRGGEYMNTLYFQFVGIINETNASYTPQQNGISERKNRVLKEMVNSMLLFDPKLKNLGERGIECIFVGYAKHSRAFRFYVIEPNKSVSINSIIESRDAIFDENKFSSILRLSQRSLINGTEDIGYSVVPKEVTEEVVTQQPKHELRKGKRNRTPKNFGPEFQLYFIEGIRDEVSNQHSYCFNVEDDPKTFNEAMKSRDVAFWKEVINDEIYSILGNNSWVLADILLVARISTIRLLIAMASIHNLIIHQMDMKTTLLNGKLDEEQAPKQWHQKFDEVVLSSSYLHNQADKCMYRKFDESGRAVIICLYVDDMLIFGIDQVQVDMTKEFLSSKFSMKDMREADVILGINIIHGSNGIAISQSHYIEKASKKETCITGSIMEYEFVALAAAGKEAECLRNLTLEIPLWSKPIAPIFIRCDSAATLAKAYSQMYNGKSRNLCVRHSMIHELIKNGVVSIDFVRSQQNLDDHLTKRLARDLVLKSAEWMSLKSNQVVKC</sequence>
<dbReference type="Pfam" id="PF25597">
    <property type="entry name" value="SH3_retrovirus"/>
    <property type="match status" value="1"/>
</dbReference>
<comment type="caution">
    <text evidence="3">The sequence shown here is derived from an EMBL/GenBank/DDBJ whole genome shotgun (WGS) entry which is preliminary data.</text>
</comment>
<dbReference type="PROSITE" id="PS50994">
    <property type="entry name" value="INTEGRASE"/>
    <property type="match status" value="1"/>
</dbReference>
<dbReference type="SUPFAM" id="SSF53098">
    <property type="entry name" value="Ribonuclease H-like"/>
    <property type="match status" value="1"/>
</dbReference>
<dbReference type="Proteomes" id="UP001151760">
    <property type="component" value="Unassembled WGS sequence"/>
</dbReference>
<evidence type="ECO:0000259" key="2">
    <source>
        <dbReference type="PROSITE" id="PS50994"/>
    </source>
</evidence>
<dbReference type="PANTHER" id="PTHR47592:SF29">
    <property type="entry name" value="ZINC FINGER, CCHC-TYPE"/>
    <property type="match status" value="1"/>
</dbReference>
<dbReference type="EMBL" id="BQNB010018491">
    <property type="protein sequence ID" value="GJT75007.1"/>
    <property type="molecule type" value="Genomic_DNA"/>
</dbReference>
<reference evidence="3" key="2">
    <citation type="submission" date="2022-01" db="EMBL/GenBank/DDBJ databases">
        <authorList>
            <person name="Yamashiro T."/>
            <person name="Shiraishi A."/>
            <person name="Satake H."/>
            <person name="Nakayama K."/>
        </authorList>
    </citation>
    <scope>NUCLEOTIDE SEQUENCE</scope>
</reference>
<dbReference type="InterPro" id="IPR036397">
    <property type="entry name" value="RNaseH_sf"/>
</dbReference>
<feature type="compositionally biased region" description="Basic and acidic residues" evidence="1">
    <location>
        <begin position="26"/>
        <end position="43"/>
    </location>
</feature>
<dbReference type="InterPro" id="IPR001584">
    <property type="entry name" value="Integrase_cat-core"/>
</dbReference>
<dbReference type="InterPro" id="IPR013103">
    <property type="entry name" value="RVT_2"/>
</dbReference>
<dbReference type="CDD" id="cd09272">
    <property type="entry name" value="RNase_HI_RT_Ty1"/>
    <property type="match status" value="1"/>
</dbReference>
<feature type="domain" description="Integrase catalytic" evidence="2">
    <location>
        <begin position="222"/>
        <end position="393"/>
    </location>
</feature>
<proteinExistence type="predicted"/>
<organism evidence="3 4">
    <name type="scientific">Tanacetum coccineum</name>
    <dbReference type="NCBI Taxonomy" id="301880"/>
    <lineage>
        <taxon>Eukaryota</taxon>
        <taxon>Viridiplantae</taxon>
        <taxon>Streptophyta</taxon>
        <taxon>Embryophyta</taxon>
        <taxon>Tracheophyta</taxon>
        <taxon>Spermatophyta</taxon>
        <taxon>Magnoliopsida</taxon>
        <taxon>eudicotyledons</taxon>
        <taxon>Gunneridae</taxon>
        <taxon>Pentapetalae</taxon>
        <taxon>asterids</taxon>
        <taxon>campanulids</taxon>
        <taxon>Asterales</taxon>
        <taxon>Asteraceae</taxon>
        <taxon>Asteroideae</taxon>
        <taxon>Anthemideae</taxon>
        <taxon>Anthemidinae</taxon>
        <taxon>Tanacetum</taxon>
    </lineage>
</organism>
<dbReference type="InterPro" id="IPR012337">
    <property type="entry name" value="RNaseH-like_sf"/>
</dbReference>
<evidence type="ECO:0000256" key="1">
    <source>
        <dbReference type="SAM" id="MobiDB-lite"/>
    </source>
</evidence>